<evidence type="ECO:0000313" key="3">
    <source>
        <dbReference type="Proteomes" id="UP000440578"/>
    </source>
</evidence>
<dbReference type="PANTHER" id="PTHR13060:SF0">
    <property type="entry name" value="PROTEIN ECDYSONELESS HOMOLOG"/>
    <property type="match status" value="1"/>
</dbReference>
<comment type="caution">
    <text evidence="2">The sequence shown here is derived from an EMBL/GenBank/DDBJ whole genome shotgun (WGS) entry which is preliminary data.</text>
</comment>
<accession>A0A6A4WP80</accession>
<feature type="compositionally biased region" description="Basic residues" evidence="1">
    <location>
        <begin position="314"/>
        <end position="326"/>
    </location>
</feature>
<feature type="region of interest" description="Disordered" evidence="1">
    <location>
        <begin position="302"/>
        <end position="326"/>
    </location>
</feature>
<organism evidence="2 3">
    <name type="scientific">Amphibalanus amphitrite</name>
    <name type="common">Striped barnacle</name>
    <name type="synonym">Balanus amphitrite</name>
    <dbReference type="NCBI Taxonomy" id="1232801"/>
    <lineage>
        <taxon>Eukaryota</taxon>
        <taxon>Metazoa</taxon>
        <taxon>Ecdysozoa</taxon>
        <taxon>Arthropoda</taxon>
        <taxon>Crustacea</taxon>
        <taxon>Multicrustacea</taxon>
        <taxon>Cirripedia</taxon>
        <taxon>Thoracica</taxon>
        <taxon>Thoracicalcarea</taxon>
        <taxon>Balanomorpha</taxon>
        <taxon>Balanoidea</taxon>
        <taxon>Balanidae</taxon>
        <taxon>Amphibalaninae</taxon>
        <taxon>Amphibalanus</taxon>
    </lineage>
</organism>
<dbReference type="PANTHER" id="PTHR13060">
    <property type="entry name" value="SGT1 PROTEIN HSGT1 SUPPRESSOR OF GCR2"/>
    <property type="match status" value="1"/>
</dbReference>
<evidence type="ECO:0000313" key="2">
    <source>
        <dbReference type="EMBL" id="KAF0309226.1"/>
    </source>
</evidence>
<protein>
    <submittedName>
        <fullName evidence="2">Protein ecdysoneless</fullName>
    </submittedName>
</protein>
<proteinExistence type="predicted"/>
<dbReference type="InterPro" id="IPR010770">
    <property type="entry name" value="Ecd"/>
</dbReference>
<dbReference type="AlphaFoldDB" id="A0A6A4WP80"/>
<dbReference type="EMBL" id="VIIS01000423">
    <property type="protein sequence ID" value="KAF0309226.1"/>
    <property type="molecule type" value="Genomic_DNA"/>
</dbReference>
<dbReference type="Proteomes" id="UP000440578">
    <property type="component" value="Unassembled WGS sequence"/>
</dbReference>
<dbReference type="GO" id="GO:0005634">
    <property type="term" value="C:nucleus"/>
    <property type="evidence" value="ECO:0007669"/>
    <property type="project" value="TreeGrafter"/>
</dbReference>
<sequence>MLLLDTDGEFLLIEAADHVPDSYDPETAERRVFLHEGAVHLLPLTFPDETSDGLPVTMAAVDAVRDASAATRADDKLQSCIQQKIDGYPGKITESHHRATVRTPAAAAALLAACPQLLPAAVQAFYLRDPIDLRACRAMRFFPPETCVNASVVFTKTLYAQLVHQQFRPDVRTGWQLPAPAAAEFRAADVGMKLACGLEILASRAGSQSHAADADPTLEELRDDVRWQRYLSSLHQKRYFGDLLEGSKDHSALMEKAHDSWLEVSADQLEQLLQQQFDLQQQPPQQVAAELQEFLSQLSGLEGVEGDSAPASRKSSRARKVRRKTE</sequence>
<name>A0A6A4WP80_AMPAM</name>
<dbReference type="OrthoDB" id="27237at2759"/>
<dbReference type="Pfam" id="PF07093">
    <property type="entry name" value="SGT1"/>
    <property type="match status" value="1"/>
</dbReference>
<evidence type="ECO:0000256" key="1">
    <source>
        <dbReference type="SAM" id="MobiDB-lite"/>
    </source>
</evidence>
<keyword evidence="3" id="KW-1185">Reference proteome</keyword>
<reference evidence="2 3" key="1">
    <citation type="submission" date="2019-07" db="EMBL/GenBank/DDBJ databases">
        <title>Draft genome assembly of a fouling barnacle, Amphibalanus amphitrite (Darwin, 1854): The first reference genome for Thecostraca.</title>
        <authorList>
            <person name="Kim W."/>
        </authorList>
    </citation>
    <scope>NUCLEOTIDE SEQUENCE [LARGE SCALE GENOMIC DNA]</scope>
    <source>
        <strain evidence="2">SNU_AA5</strain>
        <tissue evidence="2">Soma without cirri and trophi</tissue>
    </source>
</reference>
<gene>
    <name evidence="2" type="primary">Ecd</name>
    <name evidence="2" type="ORF">FJT64_019636</name>
</gene>